<dbReference type="EMBL" id="FOPZ01000015">
    <property type="protein sequence ID" value="SFH66064.1"/>
    <property type="molecule type" value="Genomic_DNA"/>
</dbReference>
<proteinExistence type="predicted"/>
<gene>
    <name evidence="1" type="ORF">SAMN04488066_11585</name>
</gene>
<reference evidence="1 2" key="1">
    <citation type="submission" date="2016-10" db="EMBL/GenBank/DDBJ databases">
        <authorList>
            <person name="Varghese N."/>
            <person name="Submissions S."/>
        </authorList>
    </citation>
    <scope>NUCLEOTIDE SEQUENCE [LARGE SCALE GENOMIC DNA]</scope>
    <source>
        <strain evidence="1 2">CGMCC 1.6377</strain>
    </source>
</reference>
<organism evidence="1 2">
    <name type="scientific">Halorubrum aquaticum</name>
    <dbReference type="NCBI Taxonomy" id="387340"/>
    <lineage>
        <taxon>Archaea</taxon>
        <taxon>Methanobacteriati</taxon>
        <taxon>Methanobacteriota</taxon>
        <taxon>Stenosarchaea group</taxon>
        <taxon>Halobacteria</taxon>
        <taxon>Halobacteriales</taxon>
        <taxon>Haloferacaceae</taxon>
        <taxon>Halorubrum</taxon>
    </lineage>
</organism>
<dbReference type="Proteomes" id="UP000323537">
    <property type="component" value="Unassembled WGS sequence"/>
</dbReference>
<protein>
    <submittedName>
        <fullName evidence="1">Uncharacterized protein</fullName>
    </submittedName>
</protein>
<dbReference type="AlphaFoldDB" id="A0A1I3BUT8"/>
<dbReference type="RefSeq" id="WP_149785050.1">
    <property type="nucleotide sequence ID" value="NZ_BAAADP010000002.1"/>
</dbReference>
<keyword evidence="2" id="KW-1185">Reference proteome</keyword>
<name>A0A1I3BUT8_9EURY</name>
<evidence type="ECO:0000313" key="2">
    <source>
        <dbReference type="Proteomes" id="UP000323537"/>
    </source>
</evidence>
<accession>A0A1I3BUT8</accession>
<evidence type="ECO:0000313" key="1">
    <source>
        <dbReference type="EMBL" id="SFH66064.1"/>
    </source>
</evidence>
<sequence>MSPTYEPNELTNQFSQYDELKQDTKEVCSRELGDQEEAAWEWDQVWDWAQDTYYDHHYDGVEQQAKFADAAYYRVQSNVDDPDWTEVKQRIADFVLPRHIDVQHSNDMPDYLPGSYTASATEEIVIHAITLELTEDR</sequence>